<accession>A0ABS1FZE2</accession>
<sequence>MVFSIVYLSLITLLSVSPFLKIQEFKLSHIKWEIINPSLIKSASFWDTGYKRRGNSYVTVYYEYQSTGKLYKKSETEALKKYYAIWDTRKTEDLVNEFSKSVAEKIKNKDYIILKNTSHPEETQLFLSTDYFYFQGSLFYNMITSIAALIFVVLGLVIIILIFSKKTTGARKK</sequence>
<evidence type="ECO:0008006" key="4">
    <source>
        <dbReference type="Google" id="ProtNLM"/>
    </source>
</evidence>
<keyword evidence="1" id="KW-0812">Transmembrane</keyword>
<feature type="transmembrane region" description="Helical" evidence="1">
    <location>
        <begin position="138"/>
        <end position="163"/>
    </location>
</feature>
<keyword evidence="1" id="KW-1133">Transmembrane helix</keyword>
<dbReference type="RefSeq" id="WP_200248197.1">
    <property type="nucleotide sequence ID" value="NZ_JAENHK010000010.1"/>
</dbReference>
<keyword evidence="1" id="KW-0472">Membrane</keyword>
<gene>
    <name evidence="2" type="ORF">JHL15_18580</name>
</gene>
<keyword evidence="3" id="KW-1185">Reference proteome</keyword>
<name>A0ABS1FZE2_9FLAO</name>
<comment type="caution">
    <text evidence="2">The sequence shown here is derived from an EMBL/GenBank/DDBJ whole genome shotgun (WGS) entry which is preliminary data.</text>
</comment>
<dbReference type="EMBL" id="JAENHK010000010">
    <property type="protein sequence ID" value="MBK1897779.1"/>
    <property type="molecule type" value="Genomic_DNA"/>
</dbReference>
<evidence type="ECO:0000313" key="3">
    <source>
        <dbReference type="Proteomes" id="UP000628669"/>
    </source>
</evidence>
<organism evidence="2 3">
    <name type="scientific">Chryseobacterium paridis</name>
    <dbReference type="NCBI Taxonomy" id="2800328"/>
    <lineage>
        <taxon>Bacteria</taxon>
        <taxon>Pseudomonadati</taxon>
        <taxon>Bacteroidota</taxon>
        <taxon>Flavobacteriia</taxon>
        <taxon>Flavobacteriales</taxon>
        <taxon>Weeksellaceae</taxon>
        <taxon>Chryseobacterium group</taxon>
        <taxon>Chryseobacterium</taxon>
    </lineage>
</organism>
<proteinExistence type="predicted"/>
<dbReference type="Proteomes" id="UP000628669">
    <property type="component" value="Unassembled WGS sequence"/>
</dbReference>
<evidence type="ECO:0000256" key="1">
    <source>
        <dbReference type="SAM" id="Phobius"/>
    </source>
</evidence>
<protein>
    <recommendedName>
        <fullName evidence="4">DUF3592 domain-containing protein</fullName>
    </recommendedName>
</protein>
<reference evidence="3" key="1">
    <citation type="submission" date="2021-01" db="EMBL/GenBank/DDBJ databases">
        <title>Genome public.</title>
        <authorList>
            <person name="Liu C."/>
            <person name="Sun Q."/>
        </authorList>
    </citation>
    <scope>NUCLEOTIDE SEQUENCE [LARGE SCALE GENOMIC DNA]</scope>
    <source>
        <strain evidence="3">YIM B02567</strain>
    </source>
</reference>
<evidence type="ECO:0000313" key="2">
    <source>
        <dbReference type="EMBL" id="MBK1897779.1"/>
    </source>
</evidence>